<organism evidence="2 3">
    <name type="scientific">Pristionchus mayeri</name>
    <dbReference type="NCBI Taxonomy" id="1317129"/>
    <lineage>
        <taxon>Eukaryota</taxon>
        <taxon>Metazoa</taxon>
        <taxon>Ecdysozoa</taxon>
        <taxon>Nematoda</taxon>
        <taxon>Chromadorea</taxon>
        <taxon>Rhabditida</taxon>
        <taxon>Rhabditina</taxon>
        <taxon>Diplogasteromorpha</taxon>
        <taxon>Diplogasteroidea</taxon>
        <taxon>Neodiplogasteridae</taxon>
        <taxon>Pristionchus</taxon>
    </lineage>
</organism>
<sequence length="81" mass="9358">VQLSHVDYYRESDEIDESESPREGAHNQNLANQSQHTFHGPCEHVSELIRESTSIRSQTSNNLSRFVFIKECNLLADNRIE</sequence>
<reference evidence="3" key="1">
    <citation type="submission" date="2022-10" db="EMBL/GenBank/DDBJ databases">
        <title>Genome assembly of Pristionchus species.</title>
        <authorList>
            <person name="Yoshida K."/>
            <person name="Sommer R.J."/>
        </authorList>
    </citation>
    <scope>NUCLEOTIDE SEQUENCE [LARGE SCALE GENOMIC DNA]</scope>
    <source>
        <strain evidence="3">RS5460</strain>
    </source>
</reference>
<evidence type="ECO:0000313" key="3">
    <source>
        <dbReference type="Proteomes" id="UP001328107"/>
    </source>
</evidence>
<evidence type="ECO:0000313" key="2">
    <source>
        <dbReference type="EMBL" id="GMR46906.1"/>
    </source>
</evidence>
<feature type="compositionally biased region" description="Polar residues" evidence="1">
    <location>
        <begin position="26"/>
        <end position="37"/>
    </location>
</feature>
<dbReference type="AlphaFoldDB" id="A0AAN5I0J8"/>
<accession>A0AAN5I0J8</accession>
<evidence type="ECO:0000256" key="1">
    <source>
        <dbReference type="SAM" id="MobiDB-lite"/>
    </source>
</evidence>
<name>A0AAN5I0J8_9BILA</name>
<protein>
    <submittedName>
        <fullName evidence="2">Uncharacterized protein</fullName>
    </submittedName>
</protein>
<feature type="non-terminal residue" evidence="2">
    <location>
        <position position="1"/>
    </location>
</feature>
<keyword evidence="3" id="KW-1185">Reference proteome</keyword>
<comment type="caution">
    <text evidence="2">The sequence shown here is derived from an EMBL/GenBank/DDBJ whole genome shotgun (WGS) entry which is preliminary data.</text>
</comment>
<feature type="region of interest" description="Disordered" evidence="1">
    <location>
        <begin position="1"/>
        <end position="37"/>
    </location>
</feature>
<dbReference type="EMBL" id="BTRK01000004">
    <property type="protein sequence ID" value="GMR46906.1"/>
    <property type="molecule type" value="Genomic_DNA"/>
</dbReference>
<gene>
    <name evidence="2" type="ORF">PMAYCL1PPCAC_17101</name>
</gene>
<proteinExistence type="predicted"/>
<dbReference type="Proteomes" id="UP001328107">
    <property type="component" value="Unassembled WGS sequence"/>
</dbReference>
<feature type="non-terminal residue" evidence="2">
    <location>
        <position position="81"/>
    </location>
</feature>